<dbReference type="FunFam" id="3.30.1370.30:FF:000001">
    <property type="entry name" value="40S ribosomal protein S15a"/>
    <property type="match status" value="1"/>
</dbReference>
<dbReference type="Pfam" id="PF00410">
    <property type="entry name" value="Ribosomal_S8"/>
    <property type="match status" value="1"/>
</dbReference>
<sequence>PTCCTGERMCMNVLADVFKSITNAEDHGKFQVHIRPCSKVIVWFLTVMMKQGDVGEFEITDDNRAGKMAVNSRAHFTSVE</sequence>
<dbReference type="GO" id="GO:0003735">
    <property type="term" value="F:structural constituent of ribosome"/>
    <property type="evidence" value="ECO:0007669"/>
    <property type="project" value="InterPro"/>
</dbReference>
<dbReference type="PANTHER" id="PTHR11758">
    <property type="entry name" value="40S RIBOSOMAL PROTEIN S15A"/>
    <property type="match status" value="1"/>
</dbReference>
<dbReference type="SUPFAM" id="SSF56047">
    <property type="entry name" value="Ribosomal protein S8"/>
    <property type="match status" value="1"/>
</dbReference>
<reference evidence="5" key="1">
    <citation type="journal article" date="2023" name="DNA Res.">
        <title>Chromosome-level genome assembly of Phrynocephalus forsythii using third-generation DNA sequencing and Hi-C analysis.</title>
        <authorList>
            <person name="Qi Y."/>
            <person name="Zhao W."/>
            <person name="Zhao Y."/>
            <person name="Niu C."/>
            <person name="Cao S."/>
            <person name="Zhang Y."/>
        </authorList>
    </citation>
    <scope>NUCLEOTIDE SEQUENCE</scope>
    <source>
        <tissue evidence="5">Muscle</tissue>
    </source>
</reference>
<dbReference type="Gene3D" id="3.30.1370.30">
    <property type="match status" value="1"/>
</dbReference>
<gene>
    <name evidence="5" type="ORF">JRQ81_012082</name>
</gene>
<dbReference type="InterPro" id="IPR035987">
    <property type="entry name" value="Ribosomal_uS8_sf"/>
</dbReference>
<evidence type="ECO:0000256" key="1">
    <source>
        <dbReference type="ARBA" id="ARBA00006471"/>
    </source>
</evidence>
<dbReference type="EMBL" id="JAPFRF010000003">
    <property type="protein sequence ID" value="KAJ7338430.1"/>
    <property type="molecule type" value="Genomic_DNA"/>
</dbReference>
<dbReference type="GO" id="GO:0005840">
    <property type="term" value="C:ribosome"/>
    <property type="evidence" value="ECO:0007669"/>
    <property type="project" value="UniProtKB-KW"/>
</dbReference>
<organism evidence="5 6">
    <name type="scientific">Phrynocephalus forsythii</name>
    <dbReference type="NCBI Taxonomy" id="171643"/>
    <lineage>
        <taxon>Eukaryota</taxon>
        <taxon>Metazoa</taxon>
        <taxon>Chordata</taxon>
        <taxon>Craniata</taxon>
        <taxon>Vertebrata</taxon>
        <taxon>Euteleostomi</taxon>
        <taxon>Lepidosauria</taxon>
        <taxon>Squamata</taxon>
        <taxon>Bifurcata</taxon>
        <taxon>Unidentata</taxon>
        <taxon>Episquamata</taxon>
        <taxon>Toxicofera</taxon>
        <taxon>Iguania</taxon>
        <taxon>Acrodonta</taxon>
        <taxon>Agamidae</taxon>
        <taxon>Agaminae</taxon>
        <taxon>Phrynocephalus</taxon>
    </lineage>
</organism>
<proteinExistence type="inferred from homology"/>
<keyword evidence="3" id="KW-0687">Ribonucleoprotein</keyword>
<feature type="non-terminal residue" evidence="5">
    <location>
        <position position="1"/>
    </location>
</feature>
<evidence type="ECO:0000256" key="4">
    <source>
        <dbReference type="ARBA" id="ARBA00035422"/>
    </source>
</evidence>
<protein>
    <recommendedName>
        <fullName evidence="4">40S ribosomal protein S15a</fullName>
    </recommendedName>
</protein>
<evidence type="ECO:0000256" key="2">
    <source>
        <dbReference type="ARBA" id="ARBA00022980"/>
    </source>
</evidence>
<name>A0A9Q0Y3L1_9SAUR</name>
<dbReference type="InterPro" id="IPR000630">
    <property type="entry name" value="Ribosomal_uS8"/>
</dbReference>
<keyword evidence="6" id="KW-1185">Reference proteome</keyword>
<evidence type="ECO:0000313" key="6">
    <source>
        <dbReference type="Proteomes" id="UP001142489"/>
    </source>
</evidence>
<dbReference type="OrthoDB" id="10250260at2759"/>
<dbReference type="AlphaFoldDB" id="A0A9Q0Y3L1"/>
<keyword evidence="2" id="KW-0689">Ribosomal protein</keyword>
<dbReference type="GO" id="GO:1990904">
    <property type="term" value="C:ribonucleoprotein complex"/>
    <property type="evidence" value="ECO:0007669"/>
    <property type="project" value="UniProtKB-KW"/>
</dbReference>
<evidence type="ECO:0000256" key="3">
    <source>
        <dbReference type="ARBA" id="ARBA00023274"/>
    </source>
</evidence>
<dbReference type="GO" id="GO:0006412">
    <property type="term" value="P:translation"/>
    <property type="evidence" value="ECO:0007669"/>
    <property type="project" value="InterPro"/>
</dbReference>
<accession>A0A9Q0Y3L1</accession>
<dbReference type="Proteomes" id="UP001142489">
    <property type="component" value="Unassembled WGS sequence"/>
</dbReference>
<comment type="similarity">
    <text evidence="1">Belongs to the universal ribosomal protein uS8 family.</text>
</comment>
<comment type="caution">
    <text evidence="5">The sequence shown here is derived from an EMBL/GenBank/DDBJ whole genome shotgun (WGS) entry which is preliminary data.</text>
</comment>
<evidence type="ECO:0000313" key="5">
    <source>
        <dbReference type="EMBL" id="KAJ7338430.1"/>
    </source>
</evidence>